<evidence type="ECO:0000313" key="1">
    <source>
        <dbReference type="EMBL" id="TYK26699.1"/>
    </source>
</evidence>
<evidence type="ECO:0000313" key="2">
    <source>
        <dbReference type="Proteomes" id="UP000321947"/>
    </source>
</evidence>
<proteinExistence type="predicted"/>
<name>A0A5D3DT81_CUCMM</name>
<dbReference type="AlphaFoldDB" id="A0A5D3DT81"/>
<protein>
    <submittedName>
        <fullName evidence="1">Protein MNN4-like</fullName>
    </submittedName>
</protein>
<gene>
    <name evidence="1" type="ORF">E5676_scaffold313G003600</name>
</gene>
<comment type="caution">
    <text evidence="1">The sequence shown here is derived from an EMBL/GenBank/DDBJ whole genome shotgun (WGS) entry which is preliminary data.</text>
</comment>
<accession>A0A5D3DT81</accession>
<organism evidence="1 2">
    <name type="scientific">Cucumis melo var. makuwa</name>
    <name type="common">Oriental melon</name>
    <dbReference type="NCBI Taxonomy" id="1194695"/>
    <lineage>
        <taxon>Eukaryota</taxon>
        <taxon>Viridiplantae</taxon>
        <taxon>Streptophyta</taxon>
        <taxon>Embryophyta</taxon>
        <taxon>Tracheophyta</taxon>
        <taxon>Spermatophyta</taxon>
        <taxon>Magnoliopsida</taxon>
        <taxon>eudicotyledons</taxon>
        <taxon>Gunneridae</taxon>
        <taxon>Pentapetalae</taxon>
        <taxon>rosids</taxon>
        <taxon>fabids</taxon>
        <taxon>Cucurbitales</taxon>
        <taxon>Cucurbitaceae</taxon>
        <taxon>Benincaseae</taxon>
        <taxon>Cucumis</taxon>
    </lineage>
</organism>
<dbReference type="Proteomes" id="UP000321947">
    <property type="component" value="Unassembled WGS sequence"/>
</dbReference>
<reference evidence="1 2" key="1">
    <citation type="submission" date="2019-08" db="EMBL/GenBank/DDBJ databases">
        <title>Draft genome sequences of two oriental melons (Cucumis melo L. var makuwa).</title>
        <authorList>
            <person name="Kwon S.-Y."/>
        </authorList>
    </citation>
    <scope>NUCLEOTIDE SEQUENCE [LARGE SCALE GENOMIC DNA]</scope>
    <source>
        <strain evidence="2">cv. Chang Bougi</strain>
        <tissue evidence="1">Leaf</tissue>
    </source>
</reference>
<dbReference type="EMBL" id="SSTD01003373">
    <property type="protein sequence ID" value="TYK26699.1"/>
    <property type="molecule type" value="Genomic_DNA"/>
</dbReference>
<sequence>MADMKANLKPIKYQEKIDQLHSDGPVSEQAQTSHNPRVKLVREFLRVLPYEKKEIKLREQEELLNKVDKISLSIKKGKTKKTSSEEIYEEFEKKLEDLSSFKDEVVKPSKKRKDMKDTLERISWPNTKCDRLPIGKYQLFLHNLNAKASAWLLFVKKKIMPTRHDNTISMEKGILLYYIMEEISVNVRGQSDASLLHNG</sequence>